<evidence type="ECO:0000313" key="5">
    <source>
        <dbReference type="Proteomes" id="UP000037977"/>
    </source>
</evidence>
<name>A0A0M9DFL1_9BACI</name>
<evidence type="ECO:0000256" key="1">
    <source>
        <dbReference type="SAM" id="Phobius"/>
    </source>
</evidence>
<keyword evidence="1" id="KW-1133">Transmembrane helix</keyword>
<dbReference type="Proteomes" id="UP000037977">
    <property type="component" value="Unassembled WGS sequence"/>
</dbReference>
<dbReference type="AlphaFoldDB" id="A0A0M9DFL1"/>
<dbReference type="OrthoDB" id="1730160at2"/>
<feature type="transmembrane region" description="Helical" evidence="1">
    <location>
        <begin position="24"/>
        <end position="49"/>
    </location>
</feature>
<accession>A0A0M9DFL1</accession>
<keyword evidence="5" id="KW-1185">Reference proteome</keyword>
<keyword evidence="1" id="KW-0812">Transmembrane</keyword>
<dbReference type="InterPro" id="IPR029101">
    <property type="entry name" value="Sigma_reg_N"/>
</dbReference>
<dbReference type="PATRIC" id="fig|33935.3.peg.4375"/>
<evidence type="ECO:0000313" key="4">
    <source>
        <dbReference type="EMBL" id="KOY80478.1"/>
    </source>
</evidence>
<evidence type="ECO:0000259" key="3">
    <source>
        <dbReference type="Pfam" id="PF13800"/>
    </source>
</evidence>
<sequence>MNKEQPNFLFDDKQTKKIMRKAKLWSTIKIVGITILITPIIIVVLLYSLRHASINSAQEVMDDIHLFNEISAPNVQISNQLYDYNLFGGKITTTTYKVLGEQHRPYIWQPLNSDYSLFGKLTQNYISSPIQFEGSESLAETSQLERFNEYTGDREMFFYHPKISYDIYKDSISELNQLGENTLVELAVSFDSAYDFDEIKSKLPSGVQADWWWVDAFTKDIMAFLEKDQSTIQANSPFIYGFQSEQSKPIARRSPNNEVDSFIQHIELLRKSKNFEWETNQVYQALVGKNGKLESDDIKIIGAVVSGTPEQLMLLKNQPYIKGSTFGVISNQQ</sequence>
<feature type="domain" description="Sigma factor regulator C-terminal" evidence="2">
    <location>
        <begin position="175"/>
        <end position="327"/>
    </location>
</feature>
<protein>
    <recommendedName>
        <fullName evidence="6">Sigma factor regulator C-terminal domain-containing protein</fullName>
    </recommendedName>
</protein>
<keyword evidence="1" id="KW-0472">Membrane</keyword>
<evidence type="ECO:0008006" key="6">
    <source>
        <dbReference type="Google" id="ProtNLM"/>
    </source>
</evidence>
<evidence type="ECO:0000259" key="2">
    <source>
        <dbReference type="Pfam" id="PF13791"/>
    </source>
</evidence>
<proteinExistence type="predicted"/>
<organism evidence="4 5">
    <name type="scientific">Lysinibacillus macroides</name>
    <dbReference type="NCBI Taxonomy" id="33935"/>
    <lineage>
        <taxon>Bacteria</taxon>
        <taxon>Bacillati</taxon>
        <taxon>Bacillota</taxon>
        <taxon>Bacilli</taxon>
        <taxon>Bacillales</taxon>
        <taxon>Bacillaceae</taxon>
        <taxon>Lysinibacillus</taxon>
    </lineage>
</organism>
<dbReference type="Pfam" id="PF13791">
    <property type="entry name" value="Sigma_reg_C"/>
    <property type="match status" value="1"/>
</dbReference>
<dbReference type="STRING" id="33935.ADM90_20680"/>
<gene>
    <name evidence="4" type="ORF">ADM90_20680</name>
</gene>
<comment type="caution">
    <text evidence="4">The sequence shown here is derived from an EMBL/GenBank/DDBJ whole genome shotgun (WGS) entry which is preliminary data.</text>
</comment>
<dbReference type="InterPro" id="IPR025672">
    <property type="entry name" value="Sigma_reg_C_dom"/>
</dbReference>
<dbReference type="EMBL" id="LGCI01000011">
    <property type="protein sequence ID" value="KOY80478.1"/>
    <property type="molecule type" value="Genomic_DNA"/>
</dbReference>
<reference evidence="4 5" key="1">
    <citation type="submission" date="2015-07" db="EMBL/GenBank/DDBJ databases">
        <title>Genome sequencing project for genomic taxonomy and phylogenomics of Bacillus-like bacteria.</title>
        <authorList>
            <person name="Liu B."/>
            <person name="Wang J."/>
            <person name="Zhu Y."/>
            <person name="Liu G."/>
            <person name="Chen Q."/>
            <person name="Chen Z."/>
            <person name="Che J."/>
            <person name="Ge C."/>
            <person name="Shi H."/>
            <person name="Pan Z."/>
            <person name="Liu X."/>
        </authorList>
    </citation>
    <scope>NUCLEOTIDE SEQUENCE [LARGE SCALE GENOMIC DNA]</scope>
    <source>
        <strain evidence="4 5">DSM 54</strain>
    </source>
</reference>
<feature type="domain" description="Sigma factor regulator N-terminal" evidence="3">
    <location>
        <begin position="16"/>
        <end position="101"/>
    </location>
</feature>
<dbReference type="Pfam" id="PF13800">
    <property type="entry name" value="Sigma_reg_N"/>
    <property type="match status" value="1"/>
</dbReference>